<evidence type="ECO:0000313" key="2">
    <source>
        <dbReference type="Proteomes" id="UP000308600"/>
    </source>
</evidence>
<dbReference type="Proteomes" id="UP000308600">
    <property type="component" value="Unassembled WGS sequence"/>
</dbReference>
<gene>
    <name evidence="1" type="ORF">BDN72DRAFT_341565</name>
</gene>
<protein>
    <submittedName>
        <fullName evidence="1">Glycoside hydrolase family 16 protein</fullName>
    </submittedName>
</protein>
<keyword evidence="1" id="KW-0378">Hydrolase</keyword>
<sequence>MNAPEPDDVLHNPDPTRDRVNDRGGSFFSSRGMMNLGCLALLVLGLMALFAGYPLASYFTETKQTTKGGFNLGGINASGQIPEMAGGWGLIDAVTPTEALKIPSYTNDGEEYVLVFSDEFEQEGRTFYPGDDPYWEAVDLHYWGTGDLEWYDPSAVTTKDGSLQITLSKVNPDDNHNLSYKSAMLQSWNKFCFTGGMLQTSVRLPGSNSVHGLWPAIWSMGNLGRAGFGASLEGMWPYSYDNCDVGTLPNQTYPGTSLPIWAHQGGDGFNGGELSFLPGQKLSACTCPGESHPGPVRSDGTYVGRSAPEIDVLEAIIGPDGGQVSLSAQFAPFNAEYHWINTSDTYMIVDPVTTQLNEYVGGVFQQTTSGLALSNQLCYELNGGCFATYGFEYLPGFDNAYITWINDNKRSWTVYQGALAKDPRVEIGERPISQEPMYIIANLGFSMNFGGINFEDLTLPATMSIDWVRVYQKADSINVGCDPINFPTAAYINTYPEAYTNANLTLWADYNQTFPRNKLMQPGGVC</sequence>
<dbReference type="EMBL" id="ML208547">
    <property type="protein sequence ID" value="TFK62967.1"/>
    <property type="molecule type" value="Genomic_DNA"/>
</dbReference>
<name>A0ACD3ABK5_9AGAR</name>
<reference evidence="1 2" key="1">
    <citation type="journal article" date="2019" name="Nat. Ecol. Evol.">
        <title>Megaphylogeny resolves global patterns of mushroom evolution.</title>
        <authorList>
            <person name="Varga T."/>
            <person name="Krizsan K."/>
            <person name="Foldi C."/>
            <person name="Dima B."/>
            <person name="Sanchez-Garcia M."/>
            <person name="Sanchez-Ramirez S."/>
            <person name="Szollosi G.J."/>
            <person name="Szarkandi J.G."/>
            <person name="Papp V."/>
            <person name="Albert L."/>
            <person name="Andreopoulos W."/>
            <person name="Angelini C."/>
            <person name="Antonin V."/>
            <person name="Barry K.W."/>
            <person name="Bougher N.L."/>
            <person name="Buchanan P."/>
            <person name="Buyck B."/>
            <person name="Bense V."/>
            <person name="Catcheside P."/>
            <person name="Chovatia M."/>
            <person name="Cooper J."/>
            <person name="Damon W."/>
            <person name="Desjardin D."/>
            <person name="Finy P."/>
            <person name="Geml J."/>
            <person name="Haridas S."/>
            <person name="Hughes K."/>
            <person name="Justo A."/>
            <person name="Karasinski D."/>
            <person name="Kautmanova I."/>
            <person name="Kiss B."/>
            <person name="Kocsube S."/>
            <person name="Kotiranta H."/>
            <person name="LaButti K.M."/>
            <person name="Lechner B.E."/>
            <person name="Liimatainen K."/>
            <person name="Lipzen A."/>
            <person name="Lukacs Z."/>
            <person name="Mihaltcheva S."/>
            <person name="Morgado L.N."/>
            <person name="Niskanen T."/>
            <person name="Noordeloos M.E."/>
            <person name="Ohm R.A."/>
            <person name="Ortiz-Santana B."/>
            <person name="Ovrebo C."/>
            <person name="Racz N."/>
            <person name="Riley R."/>
            <person name="Savchenko A."/>
            <person name="Shiryaev A."/>
            <person name="Soop K."/>
            <person name="Spirin V."/>
            <person name="Szebenyi C."/>
            <person name="Tomsovsky M."/>
            <person name="Tulloss R.E."/>
            <person name="Uehling J."/>
            <person name="Grigoriev I.V."/>
            <person name="Vagvolgyi C."/>
            <person name="Papp T."/>
            <person name="Martin F.M."/>
            <person name="Miettinen O."/>
            <person name="Hibbett D.S."/>
            <person name="Nagy L.G."/>
        </authorList>
    </citation>
    <scope>NUCLEOTIDE SEQUENCE [LARGE SCALE GENOMIC DNA]</scope>
    <source>
        <strain evidence="1 2">NL-1719</strain>
    </source>
</reference>
<proteinExistence type="predicted"/>
<keyword evidence="2" id="KW-1185">Reference proteome</keyword>
<evidence type="ECO:0000313" key="1">
    <source>
        <dbReference type="EMBL" id="TFK62967.1"/>
    </source>
</evidence>
<accession>A0ACD3ABK5</accession>
<organism evidence="1 2">
    <name type="scientific">Pluteus cervinus</name>
    <dbReference type="NCBI Taxonomy" id="181527"/>
    <lineage>
        <taxon>Eukaryota</taxon>
        <taxon>Fungi</taxon>
        <taxon>Dikarya</taxon>
        <taxon>Basidiomycota</taxon>
        <taxon>Agaricomycotina</taxon>
        <taxon>Agaricomycetes</taxon>
        <taxon>Agaricomycetidae</taxon>
        <taxon>Agaricales</taxon>
        <taxon>Pluteineae</taxon>
        <taxon>Pluteaceae</taxon>
        <taxon>Pluteus</taxon>
    </lineage>
</organism>